<name>A0ABT8M4T8_9EURY</name>
<dbReference type="Proteomes" id="UP001168423">
    <property type="component" value="Unassembled WGS sequence"/>
</dbReference>
<dbReference type="RefSeq" id="WP_209727407.1">
    <property type="nucleotide sequence ID" value="NZ_VCYI01000016.1"/>
</dbReference>
<protein>
    <submittedName>
        <fullName evidence="1">Uncharacterized protein</fullName>
    </submittedName>
</protein>
<dbReference type="EMBL" id="VCYI01000016">
    <property type="protein sequence ID" value="MDN7013617.1"/>
    <property type="molecule type" value="Genomic_DNA"/>
</dbReference>
<comment type="caution">
    <text evidence="1">The sequence shown here is derived from an EMBL/GenBank/DDBJ whole genome shotgun (WGS) entry which is preliminary data.</text>
</comment>
<gene>
    <name evidence="1" type="ORF">FGW20_11345</name>
</gene>
<evidence type="ECO:0000313" key="2">
    <source>
        <dbReference type="Proteomes" id="UP001168423"/>
    </source>
</evidence>
<reference evidence="1" key="1">
    <citation type="submission" date="2019-05" db="EMBL/GenBank/DDBJ databases">
        <title>Isolation and characterization of methanogens from the cold seep sediment at Four-Way Closure Ridge.</title>
        <authorList>
            <person name="You Y.-T."/>
            <person name="Chen S.-C."/>
            <person name="Zhang W.-L."/>
            <person name="Lai M.-C."/>
        </authorList>
    </citation>
    <scope>NUCLEOTIDE SEQUENCE</scope>
    <source>
        <strain evidence="1">FWC-SCC3</strain>
    </source>
</reference>
<keyword evidence="2" id="KW-1185">Reference proteome</keyword>
<sequence>MKHITFDQLSRVALGDVGKSIAKAVTRDYYLPDAIYDIYPKYNGKPYKTRAIHFTPRGWMPDFEYGIQFPGLGDSCYDNIYLMAEVKTNNSKLMRDQEKSMARISYGKVTIREYFRELYDKYGNLRNDPEILQDPPPCCKPTDDTYQLSPSIRQIRLEKLAEYKRLVNSNPDGDMGMVPRCHTNYLVIMCHVKIEKNQFVTEIGRVCSNDGEKIGGLDHRREYVLSI</sequence>
<organism evidence="1 2">
    <name type="scientific">Methanoculleus methanifontis</name>
    <dbReference type="NCBI Taxonomy" id="2584086"/>
    <lineage>
        <taxon>Archaea</taxon>
        <taxon>Methanobacteriati</taxon>
        <taxon>Methanobacteriota</taxon>
        <taxon>Stenosarchaea group</taxon>
        <taxon>Methanomicrobia</taxon>
        <taxon>Methanomicrobiales</taxon>
        <taxon>Methanomicrobiaceae</taxon>
        <taxon>Methanoculleus</taxon>
    </lineage>
</organism>
<proteinExistence type="predicted"/>
<accession>A0ABT8M4T8</accession>
<evidence type="ECO:0000313" key="1">
    <source>
        <dbReference type="EMBL" id="MDN7013617.1"/>
    </source>
</evidence>